<evidence type="ECO:0000259" key="1">
    <source>
        <dbReference type="PROSITE" id="PS51332"/>
    </source>
</evidence>
<dbReference type="SUPFAM" id="SSF52242">
    <property type="entry name" value="Cobalamin (vitamin B12)-binding domain"/>
    <property type="match status" value="1"/>
</dbReference>
<keyword evidence="3" id="KW-1185">Reference proteome</keyword>
<dbReference type="AlphaFoldDB" id="A0A840J0Z8"/>
<dbReference type="Proteomes" id="UP000581769">
    <property type="component" value="Unassembled WGS sequence"/>
</dbReference>
<dbReference type="RefSeq" id="WP_184783408.1">
    <property type="nucleotide sequence ID" value="NZ_JACHMG010000001.1"/>
</dbReference>
<dbReference type="GO" id="GO:0046872">
    <property type="term" value="F:metal ion binding"/>
    <property type="evidence" value="ECO:0007669"/>
    <property type="project" value="InterPro"/>
</dbReference>
<sequence>MTGTTGSGRGVLVLGVTASDAHSVANQLIAHRLRAEGYTVHNLGACTSIEEFARAVREHPETLAVVVGSLNGHAYDDLRPLPAARAAGELACPVVLGGNLSVGSHKDGGTEDRLRALGVDHVLTGLGDLVPLLHELERRAAAARAPRAG</sequence>
<gene>
    <name evidence="2" type="ORF">BJY18_006256</name>
</gene>
<dbReference type="PROSITE" id="PS51332">
    <property type="entry name" value="B12_BINDING"/>
    <property type="match status" value="1"/>
</dbReference>
<dbReference type="GO" id="GO:0050097">
    <property type="term" value="F:methylaspartate mutase activity"/>
    <property type="evidence" value="ECO:0007669"/>
    <property type="project" value="UniProtKB-EC"/>
</dbReference>
<evidence type="ECO:0000313" key="2">
    <source>
        <dbReference type="EMBL" id="MBB4688771.1"/>
    </source>
</evidence>
<dbReference type="InterPro" id="IPR006158">
    <property type="entry name" value="Cobalamin-bd"/>
</dbReference>
<keyword evidence="2" id="KW-0413">Isomerase</keyword>
<protein>
    <submittedName>
        <fullName evidence="2">Methylaspartate mutase sigma subunit</fullName>
        <ecNumber evidence="2">5.4.99.1</ecNumber>
    </submittedName>
</protein>
<dbReference type="GO" id="GO:0031419">
    <property type="term" value="F:cobalamin binding"/>
    <property type="evidence" value="ECO:0007669"/>
    <property type="project" value="InterPro"/>
</dbReference>
<organism evidence="2 3">
    <name type="scientific">Amycolatopsis jiangsuensis</name>
    <dbReference type="NCBI Taxonomy" id="1181879"/>
    <lineage>
        <taxon>Bacteria</taxon>
        <taxon>Bacillati</taxon>
        <taxon>Actinomycetota</taxon>
        <taxon>Actinomycetes</taxon>
        <taxon>Pseudonocardiales</taxon>
        <taxon>Pseudonocardiaceae</taxon>
        <taxon>Amycolatopsis</taxon>
    </lineage>
</organism>
<reference evidence="2 3" key="1">
    <citation type="submission" date="2020-08" db="EMBL/GenBank/DDBJ databases">
        <title>Sequencing the genomes of 1000 actinobacteria strains.</title>
        <authorList>
            <person name="Klenk H.-P."/>
        </authorList>
    </citation>
    <scope>NUCLEOTIDE SEQUENCE [LARGE SCALE GENOMIC DNA]</scope>
    <source>
        <strain evidence="2 3">DSM 45859</strain>
    </source>
</reference>
<dbReference type="EC" id="5.4.99.1" evidence="2"/>
<feature type="domain" description="B12-binding" evidence="1">
    <location>
        <begin position="9"/>
        <end position="147"/>
    </location>
</feature>
<name>A0A840J0Z8_9PSEU</name>
<comment type="caution">
    <text evidence="2">The sequence shown here is derived from an EMBL/GenBank/DDBJ whole genome shotgun (WGS) entry which is preliminary data.</text>
</comment>
<evidence type="ECO:0000313" key="3">
    <source>
        <dbReference type="Proteomes" id="UP000581769"/>
    </source>
</evidence>
<accession>A0A840J0Z8</accession>
<proteinExistence type="predicted"/>
<dbReference type="Gene3D" id="3.40.50.280">
    <property type="entry name" value="Cobalamin-binding domain"/>
    <property type="match status" value="1"/>
</dbReference>
<dbReference type="Pfam" id="PF02310">
    <property type="entry name" value="B12-binding"/>
    <property type="match status" value="1"/>
</dbReference>
<dbReference type="EMBL" id="JACHMG010000001">
    <property type="protein sequence ID" value="MBB4688771.1"/>
    <property type="molecule type" value="Genomic_DNA"/>
</dbReference>
<dbReference type="InterPro" id="IPR036724">
    <property type="entry name" value="Cobalamin-bd_sf"/>
</dbReference>